<dbReference type="Proteomes" id="UP000249645">
    <property type="component" value="Unassembled WGS sequence"/>
</dbReference>
<organism evidence="1 2">
    <name type="scientific">Pseudopedobacter saltans</name>
    <dbReference type="NCBI Taxonomy" id="151895"/>
    <lineage>
        <taxon>Bacteria</taxon>
        <taxon>Pseudomonadati</taxon>
        <taxon>Bacteroidota</taxon>
        <taxon>Sphingobacteriia</taxon>
        <taxon>Sphingobacteriales</taxon>
        <taxon>Sphingobacteriaceae</taxon>
        <taxon>Pseudopedobacter</taxon>
    </lineage>
</organism>
<accession>A0A2W5EJN5</accession>
<comment type="caution">
    <text evidence="1">The sequence shown here is derived from an EMBL/GenBank/DDBJ whole genome shotgun (WGS) entry which is preliminary data.</text>
</comment>
<sequence length="114" mass="13787">MNIESIALGQKIQSVYKKECFLKYIDKELSDSLLFPCFKKELDKINTPNEIYIEKFLAISIRFNKYGKMESVKILNKYGLDSFSMIICEKIFSRIRKRKHFNYPKNQFFVFKWF</sequence>
<dbReference type="AlphaFoldDB" id="A0A2W5EJN5"/>
<name>A0A2W5EJN5_9SPHI</name>
<dbReference type="EMBL" id="QFOI01000411">
    <property type="protein sequence ID" value="PZP42783.1"/>
    <property type="molecule type" value="Genomic_DNA"/>
</dbReference>
<reference evidence="1 2" key="1">
    <citation type="submission" date="2017-11" db="EMBL/GenBank/DDBJ databases">
        <title>Infants hospitalized years apart are colonized by the same room-sourced microbial strains.</title>
        <authorList>
            <person name="Brooks B."/>
            <person name="Olm M.R."/>
            <person name="Firek B.A."/>
            <person name="Baker R."/>
            <person name="Thomas B.C."/>
            <person name="Morowitz M.J."/>
            <person name="Banfield J.F."/>
        </authorList>
    </citation>
    <scope>NUCLEOTIDE SEQUENCE [LARGE SCALE GENOMIC DNA]</scope>
    <source>
        <strain evidence="1">S2_009_000_R2_76</strain>
    </source>
</reference>
<evidence type="ECO:0000313" key="1">
    <source>
        <dbReference type="EMBL" id="PZP42783.1"/>
    </source>
</evidence>
<evidence type="ECO:0000313" key="2">
    <source>
        <dbReference type="Proteomes" id="UP000249645"/>
    </source>
</evidence>
<proteinExistence type="predicted"/>
<feature type="non-terminal residue" evidence="1">
    <location>
        <position position="114"/>
    </location>
</feature>
<protein>
    <submittedName>
        <fullName evidence="1">Uncharacterized protein</fullName>
    </submittedName>
</protein>
<gene>
    <name evidence="1" type="ORF">DI598_16560</name>
</gene>